<dbReference type="KEGG" id="cmos:111436673"/>
<evidence type="ECO:0000313" key="8">
    <source>
        <dbReference type="Proteomes" id="UP000504609"/>
    </source>
</evidence>
<evidence type="ECO:0000256" key="3">
    <source>
        <dbReference type="ARBA" id="ARBA00022833"/>
    </source>
</evidence>
<dbReference type="SUPFAM" id="SSF57667">
    <property type="entry name" value="beta-beta-alpha zinc fingers"/>
    <property type="match status" value="1"/>
</dbReference>
<dbReference type="PANTHER" id="PTHR31711:SF2">
    <property type="entry name" value="ARGININE_GLUTAMATE-RICH 1 PROTEIN"/>
    <property type="match status" value="1"/>
</dbReference>
<evidence type="ECO:0000256" key="1">
    <source>
        <dbReference type="ARBA" id="ARBA00022723"/>
    </source>
</evidence>
<feature type="region of interest" description="Disordered" evidence="6">
    <location>
        <begin position="83"/>
        <end position="105"/>
    </location>
</feature>
<dbReference type="InterPro" id="IPR033371">
    <property type="entry name" value="ARGLU1"/>
</dbReference>
<keyword evidence="5" id="KW-0175">Coiled coil</keyword>
<feature type="region of interest" description="Disordered" evidence="6">
    <location>
        <begin position="318"/>
        <end position="340"/>
    </location>
</feature>
<keyword evidence="2 4" id="KW-0863">Zinc-finger</keyword>
<feature type="coiled-coil region" evidence="5">
    <location>
        <begin position="220"/>
        <end position="251"/>
    </location>
</feature>
<dbReference type="GO" id="GO:0008270">
    <property type="term" value="F:zinc ion binding"/>
    <property type="evidence" value="ECO:0007669"/>
    <property type="project" value="UniProtKB-KW"/>
</dbReference>
<dbReference type="Pfam" id="PF14223">
    <property type="entry name" value="Retrotran_gag_2"/>
    <property type="match status" value="1"/>
</dbReference>
<evidence type="ECO:0000256" key="4">
    <source>
        <dbReference type="PROSITE-ProRule" id="PRU00027"/>
    </source>
</evidence>
<dbReference type="GeneID" id="111436673"/>
<protein>
    <submittedName>
        <fullName evidence="9">Arginine and glutamate-rich protein 1-like</fullName>
    </submittedName>
</protein>
<proteinExistence type="predicted"/>
<dbReference type="GO" id="GO:0005739">
    <property type="term" value="C:mitochondrion"/>
    <property type="evidence" value="ECO:0007669"/>
    <property type="project" value="TreeGrafter"/>
</dbReference>
<dbReference type="Proteomes" id="UP000504609">
    <property type="component" value="Unplaced"/>
</dbReference>
<dbReference type="Pfam" id="PF15346">
    <property type="entry name" value="ARGLU"/>
    <property type="match status" value="1"/>
</dbReference>
<dbReference type="GO" id="GO:0045296">
    <property type="term" value="F:cadherin binding"/>
    <property type="evidence" value="ECO:0007669"/>
    <property type="project" value="TreeGrafter"/>
</dbReference>
<keyword evidence="8" id="KW-1185">Reference proteome</keyword>
<organism evidence="8 9">
    <name type="scientific">Cucurbita moschata</name>
    <name type="common">Winter crookneck squash</name>
    <name type="synonym">Cucurbita pepo var. moschata</name>
    <dbReference type="NCBI Taxonomy" id="3662"/>
    <lineage>
        <taxon>Eukaryota</taxon>
        <taxon>Viridiplantae</taxon>
        <taxon>Streptophyta</taxon>
        <taxon>Embryophyta</taxon>
        <taxon>Tracheophyta</taxon>
        <taxon>Spermatophyta</taxon>
        <taxon>Magnoliopsida</taxon>
        <taxon>eudicotyledons</taxon>
        <taxon>Gunneridae</taxon>
        <taxon>Pentapetalae</taxon>
        <taxon>rosids</taxon>
        <taxon>fabids</taxon>
        <taxon>Cucurbitales</taxon>
        <taxon>Cucurbitaceae</taxon>
        <taxon>Cucurbiteae</taxon>
        <taxon>Cucurbita</taxon>
    </lineage>
</organism>
<gene>
    <name evidence="9" type="primary">LOC111436673</name>
</gene>
<feature type="domain" description="BED-type" evidence="7">
    <location>
        <begin position="368"/>
        <end position="423"/>
    </location>
</feature>
<evidence type="ECO:0000256" key="2">
    <source>
        <dbReference type="ARBA" id="ARBA00022771"/>
    </source>
</evidence>
<dbReference type="AlphaFoldDB" id="A0A6J1EU94"/>
<dbReference type="PROSITE" id="PS50808">
    <property type="entry name" value="ZF_BED"/>
    <property type="match status" value="1"/>
</dbReference>
<keyword evidence="3" id="KW-0862">Zinc</keyword>
<evidence type="ECO:0000256" key="5">
    <source>
        <dbReference type="SAM" id="Coils"/>
    </source>
</evidence>
<dbReference type="InterPro" id="IPR036236">
    <property type="entry name" value="Znf_C2H2_sf"/>
</dbReference>
<keyword evidence="1" id="KW-0479">Metal-binding</keyword>
<dbReference type="PANTHER" id="PTHR31711">
    <property type="entry name" value="ARGININE AND GLUTAMATE-RICH PROTEIN 1"/>
    <property type="match status" value="1"/>
</dbReference>
<reference evidence="9" key="1">
    <citation type="submission" date="2025-08" db="UniProtKB">
        <authorList>
            <consortium name="RefSeq"/>
        </authorList>
    </citation>
    <scope>IDENTIFICATION</scope>
    <source>
        <tissue evidence="9">Young leaves</tissue>
    </source>
</reference>
<dbReference type="Pfam" id="PF02892">
    <property type="entry name" value="zf-BED"/>
    <property type="match status" value="1"/>
</dbReference>
<sequence length="444" mass="51295">MSTANDMRNCREDMSDVKIVEKILRSLIDKFNFVVCSIKESKDIDQLTVDELQASLLVHEQKVIDKRSEEQVLQVENVPRYGQGRGRETFQRGRGYSRGRGRGDKTSLMKVSNTLSGSEITQNWQLKEEAVSDSKLKNVATEVAKAEEIKEKEATYDGKKKLEEDAARRMEELIQKNVEERLNSKETRLEIQRRIEEGHKKLFDDVDVQLEKRKKPLLLLQDKNKNKHEKREELDKMLEENRRRVQKAKRQLAPKLQRMEEEQYCELELIQRQKKEVARRTKLDDKSLSYVLLGVSEESKAYRLYDIEAADENTAKENISSGSLVEASSPSSNKMENNSTTGCASSFSNYNALKPPLAAQFEFKKKKPSRSIVWDHFTILENNNKRCKCNYCSKEYACDTNSCGTSTLWKHLKNQCRKYTYKVEEKGQTTLSFQLSKDGNGGSN</sequence>
<dbReference type="GO" id="GO:0005654">
    <property type="term" value="C:nucleoplasm"/>
    <property type="evidence" value="ECO:0007669"/>
    <property type="project" value="TreeGrafter"/>
</dbReference>
<accession>A0A6J1EU94</accession>
<name>A0A6J1EU94_CUCMO</name>
<dbReference type="RefSeq" id="XP_022930163.1">
    <property type="nucleotide sequence ID" value="XM_023074395.1"/>
</dbReference>
<evidence type="ECO:0000256" key="6">
    <source>
        <dbReference type="SAM" id="MobiDB-lite"/>
    </source>
</evidence>
<dbReference type="GO" id="GO:0003677">
    <property type="term" value="F:DNA binding"/>
    <property type="evidence" value="ECO:0007669"/>
    <property type="project" value="InterPro"/>
</dbReference>
<dbReference type="SMART" id="SM00614">
    <property type="entry name" value="ZnF_BED"/>
    <property type="match status" value="1"/>
</dbReference>
<dbReference type="InterPro" id="IPR003656">
    <property type="entry name" value="Znf_BED"/>
</dbReference>
<evidence type="ECO:0000259" key="7">
    <source>
        <dbReference type="PROSITE" id="PS50808"/>
    </source>
</evidence>
<evidence type="ECO:0000313" key="9">
    <source>
        <dbReference type="RefSeq" id="XP_022930163.1"/>
    </source>
</evidence>